<dbReference type="Gene3D" id="3.40.1620.10">
    <property type="entry name" value="YefM-like domain"/>
    <property type="match status" value="1"/>
</dbReference>
<gene>
    <name evidence="2" type="ORF">FEI15_06210</name>
</gene>
<dbReference type="Proteomes" id="UP000309885">
    <property type="component" value="Unassembled WGS sequence"/>
</dbReference>
<dbReference type="AlphaFoldDB" id="A0A5R8LQQ8"/>
<protein>
    <submittedName>
        <fullName evidence="2">Prevent-host-death protein</fullName>
    </submittedName>
</protein>
<proteinExistence type="inferred from homology"/>
<comment type="similarity">
    <text evidence="1">Belongs to the phD/YefM antitoxin family.</text>
</comment>
<evidence type="ECO:0000256" key="1">
    <source>
        <dbReference type="ARBA" id="ARBA00009981"/>
    </source>
</evidence>
<dbReference type="InterPro" id="IPR036165">
    <property type="entry name" value="YefM-like_sf"/>
</dbReference>
<organism evidence="2 3">
    <name type="scientific">Lacticaseibacillus zeae</name>
    <name type="common">Lactobacillus zeae</name>
    <dbReference type="NCBI Taxonomy" id="57037"/>
    <lineage>
        <taxon>Bacteria</taxon>
        <taxon>Bacillati</taxon>
        <taxon>Bacillota</taxon>
        <taxon>Bacilli</taxon>
        <taxon>Lactobacillales</taxon>
        <taxon>Lactobacillaceae</taxon>
        <taxon>Lacticaseibacillus</taxon>
    </lineage>
</organism>
<dbReference type="RefSeq" id="WP_138130545.1">
    <property type="nucleotide sequence ID" value="NZ_VBWO01000005.1"/>
</dbReference>
<evidence type="ECO:0000313" key="2">
    <source>
        <dbReference type="EMBL" id="TLF39557.1"/>
    </source>
</evidence>
<sequence length="85" mass="9919">MKTYTPEALRKNLFELLNKVANDDEKIEVPLNRFSDSNKGVILISKDRYRKLEELDFLHRTGALAVVMNRMENAKPDDFSEKNAY</sequence>
<accession>A0A5R8LQQ8</accession>
<name>A0A5R8LQQ8_LACZE</name>
<dbReference type="SUPFAM" id="SSF143120">
    <property type="entry name" value="YefM-like"/>
    <property type="match status" value="1"/>
</dbReference>
<evidence type="ECO:0000313" key="3">
    <source>
        <dbReference type="Proteomes" id="UP000309885"/>
    </source>
</evidence>
<comment type="caution">
    <text evidence="2">The sequence shown here is derived from an EMBL/GenBank/DDBJ whole genome shotgun (WGS) entry which is preliminary data.</text>
</comment>
<reference evidence="2 3" key="1">
    <citation type="submission" date="2019-05" db="EMBL/GenBank/DDBJ databases">
        <title>Genome-based reclassification of Lactobacillus casei as Lactobacillus casei subsp. casei. subsp.nov., description of Lactobacillus casei subsp. zeae subsp. nov., and emended description of Lactobacillus casei.</title>
        <authorList>
            <person name="Huang C.-H."/>
        </authorList>
    </citation>
    <scope>NUCLEOTIDE SEQUENCE [LARGE SCALE GENOMIC DNA]</scope>
    <source>
        <strain evidence="2 3">CRBIP24.44</strain>
    </source>
</reference>
<dbReference type="EMBL" id="VBWO01000005">
    <property type="protein sequence ID" value="TLF39557.1"/>
    <property type="molecule type" value="Genomic_DNA"/>
</dbReference>